<dbReference type="InterPro" id="IPR036259">
    <property type="entry name" value="MFS_trans_sf"/>
</dbReference>
<evidence type="ECO:0000259" key="6">
    <source>
        <dbReference type="PROSITE" id="PS50850"/>
    </source>
</evidence>
<feature type="domain" description="Major facilitator superfamily (MFS) profile" evidence="6">
    <location>
        <begin position="27"/>
        <end position="424"/>
    </location>
</feature>
<dbReference type="Gene3D" id="1.20.1250.20">
    <property type="entry name" value="MFS general substrate transporter like domains"/>
    <property type="match status" value="2"/>
</dbReference>
<feature type="transmembrane region" description="Helical" evidence="5">
    <location>
        <begin position="277"/>
        <end position="300"/>
    </location>
</feature>
<feature type="transmembrane region" description="Helical" evidence="5">
    <location>
        <begin position="334"/>
        <end position="360"/>
    </location>
</feature>
<feature type="transmembrane region" description="Helical" evidence="5">
    <location>
        <begin position="372"/>
        <end position="395"/>
    </location>
</feature>
<keyword evidence="8" id="KW-1185">Reference proteome</keyword>
<evidence type="ECO:0000313" key="8">
    <source>
        <dbReference type="Proteomes" id="UP000245590"/>
    </source>
</evidence>
<feature type="transmembrane region" description="Helical" evidence="5">
    <location>
        <begin position="309"/>
        <end position="328"/>
    </location>
</feature>
<evidence type="ECO:0000313" key="7">
    <source>
        <dbReference type="EMBL" id="PWH07287.1"/>
    </source>
</evidence>
<reference evidence="7 8" key="1">
    <citation type="submission" date="2018-05" db="EMBL/GenBank/DDBJ databases">
        <title>Brachybacterium sp. M1HQ-2T, whole genome shotgun sequence.</title>
        <authorList>
            <person name="Tuo L."/>
        </authorList>
    </citation>
    <scope>NUCLEOTIDE SEQUENCE [LARGE SCALE GENOMIC DNA]</scope>
    <source>
        <strain evidence="7 8">M1HQ-2</strain>
    </source>
</reference>
<evidence type="ECO:0000256" key="5">
    <source>
        <dbReference type="SAM" id="Phobius"/>
    </source>
</evidence>
<dbReference type="PROSITE" id="PS50850">
    <property type="entry name" value="MFS"/>
    <property type="match status" value="1"/>
</dbReference>
<sequence>MTARTESSPAKPLRDDSIIGSPQRRWFLPLLVLSWFGSGIVVGSISGASLPKLLTLMDEASKEDNLALISAVGGVVIMIATPLFGRLSDRTTSRMGMRRPWSLGGALLGSVGCVVLALAGGVPQLVLGWIIVQIGYGAVSMVNHTLLADQVPARIRARVSAAVGVANAVSTIVATGIVASLPIDQRWLWFAVPGVLGLVTVLPLCFGFRDVVRTEKPEPLKLRDVLSTYWLNPLQYRDFAWAWASRFFMTMSILTISLFLFFLIMDTLGYSADEAGGVQTTALAMFMGGNIVATVIFGWLSDRLGKRKVIVWASGLCSGAGVCVLLFSGGMTSFLAGMLVIGFAQGAYVAVDVALMTEVLPSRADAGKDLGIVALAYQLPQIIGPVVGAGVISLAGGDYTGLFLFSMICSVLGGILIIPIRGVK</sequence>
<gene>
    <name evidence="7" type="ORF">DEO23_01130</name>
</gene>
<dbReference type="EMBL" id="QFKX01000001">
    <property type="protein sequence ID" value="PWH07287.1"/>
    <property type="molecule type" value="Genomic_DNA"/>
</dbReference>
<feature type="transmembrane region" description="Helical" evidence="5">
    <location>
        <begin position="401"/>
        <end position="420"/>
    </location>
</feature>
<dbReference type="InterPro" id="IPR020846">
    <property type="entry name" value="MFS_dom"/>
</dbReference>
<evidence type="ECO:0000256" key="3">
    <source>
        <dbReference type="ARBA" id="ARBA00022989"/>
    </source>
</evidence>
<dbReference type="Proteomes" id="UP000245590">
    <property type="component" value="Unassembled WGS sequence"/>
</dbReference>
<dbReference type="PANTHER" id="PTHR23528:SF1">
    <property type="entry name" value="MAJOR FACILITATOR SUPERFAMILY (MFS) PROFILE DOMAIN-CONTAINING PROTEIN"/>
    <property type="match status" value="1"/>
</dbReference>
<dbReference type="AlphaFoldDB" id="A0A2U2RN25"/>
<organism evidence="7 8">
    <name type="scientific">Brachybacterium endophyticum</name>
    <dbReference type="NCBI Taxonomy" id="2182385"/>
    <lineage>
        <taxon>Bacteria</taxon>
        <taxon>Bacillati</taxon>
        <taxon>Actinomycetota</taxon>
        <taxon>Actinomycetes</taxon>
        <taxon>Micrococcales</taxon>
        <taxon>Dermabacteraceae</taxon>
        <taxon>Brachybacterium</taxon>
    </lineage>
</organism>
<accession>A0A2U2RN25</accession>
<evidence type="ECO:0000256" key="2">
    <source>
        <dbReference type="ARBA" id="ARBA00022692"/>
    </source>
</evidence>
<dbReference type="GO" id="GO:0005886">
    <property type="term" value="C:plasma membrane"/>
    <property type="evidence" value="ECO:0007669"/>
    <property type="project" value="UniProtKB-SubCell"/>
</dbReference>
<dbReference type="GO" id="GO:0022857">
    <property type="term" value="F:transmembrane transporter activity"/>
    <property type="evidence" value="ECO:0007669"/>
    <property type="project" value="InterPro"/>
</dbReference>
<keyword evidence="3 5" id="KW-1133">Transmembrane helix</keyword>
<evidence type="ECO:0000256" key="1">
    <source>
        <dbReference type="ARBA" id="ARBA00004651"/>
    </source>
</evidence>
<dbReference type="CDD" id="cd06174">
    <property type="entry name" value="MFS"/>
    <property type="match status" value="1"/>
</dbReference>
<feature type="transmembrane region" description="Helical" evidence="5">
    <location>
        <begin position="126"/>
        <end position="147"/>
    </location>
</feature>
<feature type="transmembrane region" description="Helical" evidence="5">
    <location>
        <begin position="159"/>
        <end position="181"/>
    </location>
</feature>
<keyword evidence="2 5" id="KW-0812">Transmembrane</keyword>
<comment type="subcellular location">
    <subcellularLocation>
        <location evidence="1">Cell membrane</location>
        <topology evidence="1">Multi-pass membrane protein</topology>
    </subcellularLocation>
</comment>
<dbReference type="RefSeq" id="WP_109274171.1">
    <property type="nucleotide sequence ID" value="NZ_QFKX01000001.1"/>
</dbReference>
<keyword evidence="4 5" id="KW-0472">Membrane</keyword>
<protein>
    <submittedName>
        <fullName evidence="7">MFS transporter</fullName>
    </submittedName>
</protein>
<proteinExistence type="predicted"/>
<feature type="transmembrane region" description="Helical" evidence="5">
    <location>
        <begin position="187"/>
        <end position="208"/>
    </location>
</feature>
<comment type="caution">
    <text evidence="7">The sequence shown here is derived from an EMBL/GenBank/DDBJ whole genome shotgun (WGS) entry which is preliminary data.</text>
</comment>
<dbReference type="PANTHER" id="PTHR23528">
    <property type="match status" value="1"/>
</dbReference>
<dbReference type="SUPFAM" id="SSF103473">
    <property type="entry name" value="MFS general substrate transporter"/>
    <property type="match status" value="1"/>
</dbReference>
<feature type="transmembrane region" description="Helical" evidence="5">
    <location>
        <begin position="247"/>
        <end position="265"/>
    </location>
</feature>
<dbReference type="InterPro" id="IPR011701">
    <property type="entry name" value="MFS"/>
</dbReference>
<dbReference type="OrthoDB" id="7584869at2"/>
<dbReference type="Pfam" id="PF07690">
    <property type="entry name" value="MFS_1"/>
    <property type="match status" value="1"/>
</dbReference>
<feature type="transmembrane region" description="Helical" evidence="5">
    <location>
        <begin position="26"/>
        <end position="46"/>
    </location>
</feature>
<feature type="transmembrane region" description="Helical" evidence="5">
    <location>
        <begin position="66"/>
        <end position="88"/>
    </location>
</feature>
<feature type="transmembrane region" description="Helical" evidence="5">
    <location>
        <begin position="100"/>
        <end position="120"/>
    </location>
</feature>
<name>A0A2U2RN25_9MICO</name>
<evidence type="ECO:0000256" key="4">
    <source>
        <dbReference type="ARBA" id="ARBA00023136"/>
    </source>
</evidence>